<dbReference type="GO" id="GO:0006520">
    <property type="term" value="P:amino acid metabolic process"/>
    <property type="evidence" value="ECO:0007669"/>
    <property type="project" value="InterPro"/>
</dbReference>
<dbReference type="CDD" id="cd06450">
    <property type="entry name" value="DOPA_deC_like"/>
    <property type="match status" value="1"/>
</dbReference>
<dbReference type="InterPro" id="IPR015422">
    <property type="entry name" value="PyrdxlP-dep_Trfase_small"/>
</dbReference>
<evidence type="ECO:0000256" key="7">
    <source>
        <dbReference type="RuleBase" id="RU000382"/>
    </source>
</evidence>
<dbReference type="InterPro" id="IPR002129">
    <property type="entry name" value="PyrdxlP-dep_de-COase"/>
</dbReference>
<feature type="compositionally biased region" description="Polar residues" evidence="8">
    <location>
        <begin position="597"/>
        <end position="607"/>
    </location>
</feature>
<dbReference type="FunFam" id="3.40.640.10:FF:000025">
    <property type="entry name" value="Histidine decarboxylase"/>
    <property type="match status" value="1"/>
</dbReference>
<dbReference type="InterPro" id="IPR015424">
    <property type="entry name" value="PyrdxlP-dep_Trfase"/>
</dbReference>
<dbReference type="Gene3D" id="3.40.640.10">
    <property type="entry name" value="Type I PLP-dependent aspartate aminotransferase-like (Major domain)"/>
    <property type="match status" value="1"/>
</dbReference>
<evidence type="ECO:0000256" key="1">
    <source>
        <dbReference type="ARBA" id="ARBA00001933"/>
    </source>
</evidence>
<accession>A0A914AI65</accession>
<feature type="modified residue" description="N6-(pyridoxal phosphate)lysine" evidence="6">
    <location>
        <position position="304"/>
    </location>
</feature>
<dbReference type="Proteomes" id="UP000887568">
    <property type="component" value="Unplaced"/>
</dbReference>
<keyword evidence="10" id="KW-1185">Reference proteome</keyword>
<dbReference type="GO" id="GO:0016831">
    <property type="term" value="F:carboxy-lyase activity"/>
    <property type="evidence" value="ECO:0007669"/>
    <property type="project" value="UniProtKB-KW"/>
</dbReference>
<dbReference type="GO" id="GO:0019752">
    <property type="term" value="P:carboxylic acid metabolic process"/>
    <property type="evidence" value="ECO:0007669"/>
    <property type="project" value="InterPro"/>
</dbReference>
<dbReference type="Pfam" id="PF00282">
    <property type="entry name" value="Pyridoxal_deC"/>
    <property type="match status" value="1"/>
</dbReference>
<keyword evidence="4 6" id="KW-0663">Pyridoxal phosphate</keyword>
<reference evidence="9" key="1">
    <citation type="submission" date="2022-11" db="UniProtKB">
        <authorList>
            <consortium name="EnsemblMetazoa"/>
        </authorList>
    </citation>
    <scope>IDENTIFICATION</scope>
</reference>
<dbReference type="InterPro" id="IPR010977">
    <property type="entry name" value="Aromatic_deC"/>
</dbReference>
<dbReference type="Gene3D" id="1.20.1340.10">
    <property type="entry name" value="dopa decarboxylase, N-terminal domain"/>
    <property type="match status" value="1"/>
</dbReference>
<evidence type="ECO:0000313" key="9">
    <source>
        <dbReference type="EnsemblMetazoa" id="XP_038063343.1"/>
    </source>
</evidence>
<comment type="cofactor">
    <cofactor evidence="1 6 7">
        <name>pyridoxal 5'-phosphate</name>
        <dbReference type="ChEBI" id="CHEBI:597326"/>
    </cofactor>
</comment>
<dbReference type="PRINTS" id="PR00800">
    <property type="entry name" value="YHDCRBOXLASE"/>
</dbReference>
<dbReference type="RefSeq" id="XP_038063343.1">
    <property type="nucleotide sequence ID" value="XM_038207415.1"/>
</dbReference>
<evidence type="ECO:0000256" key="6">
    <source>
        <dbReference type="PIRSR" id="PIRSR602129-50"/>
    </source>
</evidence>
<evidence type="ECO:0000256" key="3">
    <source>
        <dbReference type="ARBA" id="ARBA00022793"/>
    </source>
</evidence>
<evidence type="ECO:0000256" key="8">
    <source>
        <dbReference type="SAM" id="MobiDB-lite"/>
    </source>
</evidence>
<protein>
    <recommendedName>
        <fullName evidence="11">Aromatic-L-amino-acid decarboxylase</fullName>
    </recommendedName>
</protein>
<dbReference type="GO" id="GO:0030170">
    <property type="term" value="F:pyridoxal phosphate binding"/>
    <property type="evidence" value="ECO:0007669"/>
    <property type="project" value="InterPro"/>
</dbReference>
<dbReference type="PROSITE" id="PS00392">
    <property type="entry name" value="DDC_GAD_HDC_YDC"/>
    <property type="match status" value="1"/>
</dbReference>
<dbReference type="InterPro" id="IPR015421">
    <property type="entry name" value="PyrdxlP-dep_Trfase_major"/>
</dbReference>
<evidence type="ECO:0008006" key="11">
    <source>
        <dbReference type="Google" id="ProtNLM"/>
    </source>
</evidence>
<comment type="similarity">
    <text evidence="2 7">Belongs to the group II decarboxylase family.</text>
</comment>
<keyword evidence="3" id="KW-0210">Decarboxylase</keyword>
<keyword evidence="5 7" id="KW-0456">Lyase</keyword>
<dbReference type="PANTHER" id="PTHR11999">
    <property type="entry name" value="GROUP II PYRIDOXAL-5-PHOSPHATE DECARBOXYLASE"/>
    <property type="match status" value="1"/>
</dbReference>
<feature type="region of interest" description="Disordered" evidence="8">
    <location>
        <begin position="527"/>
        <end position="546"/>
    </location>
</feature>
<evidence type="ECO:0000313" key="10">
    <source>
        <dbReference type="Proteomes" id="UP000887568"/>
    </source>
</evidence>
<organism evidence="9 10">
    <name type="scientific">Patiria miniata</name>
    <name type="common">Bat star</name>
    <name type="synonym">Asterina miniata</name>
    <dbReference type="NCBI Taxonomy" id="46514"/>
    <lineage>
        <taxon>Eukaryota</taxon>
        <taxon>Metazoa</taxon>
        <taxon>Echinodermata</taxon>
        <taxon>Eleutherozoa</taxon>
        <taxon>Asterozoa</taxon>
        <taxon>Asteroidea</taxon>
        <taxon>Valvatacea</taxon>
        <taxon>Valvatida</taxon>
        <taxon>Asterinidae</taxon>
        <taxon>Patiria</taxon>
    </lineage>
</organism>
<dbReference type="SUPFAM" id="SSF53383">
    <property type="entry name" value="PLP-dependent transferases"/>
    <property type="match status" value="1"/>
</dbReference>
<feature type="region of interest" description="Disordered" evidence="8">
    <location>
        <begin position="584"/>
        <end position="607"/>
    </location>
</feature>
<dbReference type="Gene3D" id="3.90.1150.10">
    <property type="entry name" value="Aspartate Aminotransferase, domain 1"/>
    <property type="match status" value="1"/>
</dbReference>
<evidence type="ECO:0000256" key="5">
    <source>
        <dbReference type="ARBA" id="ARBA00023239"/>
    </source>
</evidence>
<dbReference type="OrthoDB" id="639767at2759"/>
<proteinExistence type="inferred from homology"/>
<feature type="compositionally biased region" description="Acidic residues" evidence="8">
    <location>
        <begin position="532"/>
        <end position="541"/>
    </location>
</feature>
<dbReference type="AlphaFoldDB" id="A0A914AI65"/>
<dbReference type="PANTHER" id="PTHR11999:SF70">
    <property type="entry name" value="MIP05841P"/>
    <property type="match status" value="1"/>
</dbReference>
<evidence type="ECO:0000256" key="2">
    <source>
        <dbReference type="ARBA" id="ARBA00009533"/>
    </source>
</evidence>
<dbReference type="EnsemblMetazoa" id="XM_038207415.1">
    <property type="protein sequence ID" value="XP_038063343.1"/>
    <property type="gene ID" value="LOC119734038"/>
</dbReference>
<evidence type="ECO:0000256" key="4">
    <source>
        <dbReference type="ARBA" id="ARBA00022898"/>
    </source>
</evidence>
<dbReference type="GeneID" id="119734038"/>
<sequence>MEGDEFRRAAGEVANFIVDYLKDVKDRPVLPSVEPGYLHKLLPANAPQQPEAWQDIMTDVQDKILPGMTHWQHPHFHAYFPGGNSYPSMLGEFLAAGLGAISFTWIACPVMTELETVMVDWVGRMMGLPKELLPYTEGGKGGGVIQASSSECTLVCMFAARTKTITALKETHPGEDDCILLSKLVAYFSEEAHSSVEKAANIAFVKRRILPTDDKFSLRGKTLREAVEKDIASGMVPFFVCTTIGTTGSAAVDNIEEIGQVCAEKDLWLHVDGAYGGNALICPEYRYLLKGFQYVTSFNYNPIKWMHVGMDCSVMWVRNKYLLVEALSINRIYYMEDEHEKHLLDYRNWTIPLSRRFRSLKLWFVIRTYGVEGLQEYIRSHVALAKMFESWVRADDRFEVVGTVEFGLVCFRLKGENNLTEFLLQRINQSGKAHMVPTSLKGKYVIRFTPSNWHYSEEITKKTWDIVTGFAEVVLRKHQEAVQRFKWLLTKYKDYARARRESLGAEEVFGKEEDQSWTGVLRKIGYRTSSSEEPEEPEEIETPPRCRFSLGDVPEDSPLDEVVAENLPVFSDDRPAVVRRNSSFQSLSLQYDEPTTLPKQPSETLFS</sequence>
<name>A0A914AI65_PATMI</name>
<dbReference type="FunFam" id="1.20.1340.10:FF:000001">
    <property type="entry name" value="Histidine decarboxylase"/>
    <property type="match status" value="1"/>
</dbReference>
<dbReference type="OMA" id="CERENMW"/>
<dbReference type="InterPro" id="IPR021115">
    <property type="entry name" value="Pyridoxal-P_BS"/>
</dbReference>
<dbReference type="GO" id="GO:0005737">
    <property type="term" value="C:cytoplasm"/>
    <property type="evidence" value="ECO:0007669"/>
    <property type="project" value="TreeGrafter"/>
</dbReference>